<feature type="signal peptide" evidence="2">
    <location>
        <begin position="1"/>
        <end position="15"/>
    </location>
</feature>
<keyword evidence="2" id="KW-0732">Signal</keyword>
<reference evidence="3 4" key="1">
    <citation type="submission" date="2017-06" db="EMBL/GenBank/DDBJ databases">
        <title>Ant-infecting Ophiocordyceps genomes reveal a high diversity of potential behavioral manipulation genes and a possible major role for enterotoxins.</title>
        <authorList>
            <person name="De Bekker C."/>
            <person name="Evans H.C."/>
            <person name="Brachmann A."/>
            <person name="Hughes D.P."/>
        </authorList>
    </citation>
    <scope>NUCLEOTIDE SEQUENCE [LARGE SCALE GENOMIC DNA]</scope>
    <source>
        <strain evidence="3 4">Map16</strain>
    </source>
</reference>
<keyword evidence="4" id="KW-1185">Reference proteome</keyword>
<name>A0A2C5XIV1_9HYPO</name>
<feature type="region of interest" description="Disordered" evidence="1">
    <location>
        <begin position="26"/>
        <end position="86"/>
    </location>
</feature>
<dbReference type="OrthoDB" id="4926095at2759"/>
<sequence length="153" mass="15869">MYALQLITLAAAALAIPMPGNEGYGNDKAMKSYGSDSGYGSGSGSSDSGYGSGGRGDEDRGDEHNDYARGEGRGDGRGVWRPENTNGRTFAEQCGNNANAHCCESRGRGSSCKKIIALDLLVQDHCKAEVCCSGPQHGLVNVGCLPGTHVLAQ</sequence>
<organism evidence="3 4">
    <name type="scientific">Ophiocordyceps camponoti-rufipedis</name>
    <dbReference type="NCBI Taxonomy" id="2004952"/>
    <lineage>
        <taxon>Eukaryota</taxon>
        <taxon>Fungi</taxon>
        <taxon>Dikarya</taxon>
        <taxon>Ascomycota</taxon>
        <taxon>Pezizomycotina</taxon>
        <taxon>Sordariomycetes</taxon>
        <taxon>Hypocreomycetidae</taxon>
        <taxon>Hypocreales</taxon>
        <taxon>Ophiocordycipitaceae</taxon>
        <taxon>Ophiocordyceps</taxon>
    </lineage>
</organism>
<dbReference type="Proteomes" id="UP000226431">
    <property type="component" value="Unassembled WGS sequence"/>
</dbReference>
<feature type="chain" id="PRO_5012677066" description="Hydrophobin" evidence="2">
    <location>
        <begin position="16"/>
        <end position="153"/>
    </location>
</feature>
<proteinExistence type="predicted"/>
<comment type="caution">
    <text evidence="3">The sequence shown here is derived from an EMBL/GenBank/DDBJ whole genome shotgun (WGS) entry which is preliminary data.</text>
</comment>
<evidence type="ECO:0008006" key="5">
    <source>
        <dbReference type="Google" id="ProtNLM"/>
    </source>
</evidence>
<dbReference type="AlphaFoldDB" id="A0A2C5XIV1"/>
<evidence type="ECO:0000313" key="3">
    <source>
        <dbReference type="EMBL" id="PHH73999.1"/>
    </source>
</evidence>
<gene>
    <name evidence="3" type="ORF">CDD80_3420</name>
</gene>
<feature type="compositionally biased region" description="Basic and acidic residues" evidence="1">
    <location>
        <begin position="55"/>
        <end position="80"/>
    </location>
</feature>
<evidence type="ECO:0000256" key="1">
    <source>
        <dbReference type="SAM" id="MobiDB-lite"/>
    </source>
</evidence>
<evidence type="ECO:0000256" key="2">
    <source>
        <dbReference type="SAM" id="SignalP"/>
    </source>
</evidence>
<evidence type="ECO:0000313" key="4">
    <source>
        <dbReference type="Proteomes" id="UP000226431"/>
    </source>
</evidence>
<accession>A0A2C5XIV1</accession>
<dbReference type="EMBL" id="NJES01000303">
    <property type="protein sequence ID" value="PHH73999.1"/>
    <property type="molecule type" value="Genomic_DNA"/>
</dbReference>
<protein>
    <recommendedName>
        <fullName evidence="5">Hydrophobin</fullName>
    </recommendedName>
</protein>